<organism evidence="2 3">
    <name type="scientific">Nocardia jinanensis</name>
    <dbReference type="NCBI Taxonomy" id="382504"/>
    <lineage>
        <taxon>Bacteria</taxon>
        <taxon>Bacillati</taxon>
        <taxon>Actinomycetota</taxon>
        <taxon>Actinomycetes</taxon>
        <taxon>Mycobacteriales</taxon>
        <taxon>Nocardiaceae</taxon>
        <taxon>Nocardia</taxon>
    </lineage>
</organism>
<feature type="signal peptide" evidence="1">
    <location>
        <begin position="1"/>
        <end position="26"/>
    </location>
</feature>
<dbReference type="RefSeq" id="WP_058854230.1">
    <property type="nucleotide sequence ID" value="NZ_BMMH01000003.1"/>
</dbReference>
<dbReference type="EMBL" id="BMMH01000003">
    <property type="protein sequence ID" value="GGL06962.1"/>
    <property type="molecule type" value="Genomic_DNA"/>
</dbReference>
<comment type="caution">
    <text evidence="2">The sequence shown here is derived from an EMBL/GenBank/DDBJ whole genome shotgun (WGS) entry which is preliminary data.</text>
</comment>
<dbReference type="Proteomes" id="UP000638263">
    <property type="component" value="Unassembled WGS sequence"/>
</dbReference>
<reference evidence="2" key="1">
    <citation type="journal article" date="2014" name="Int. J. Syst. Evol. Microbiol.">
        <title>Complete genome sequence of Corynebacterium casei LMG S-19264T (=DSM 44701T), isolated from a smear-ripened cheese.</title>
        <authorList>
            <consortium name="US DOE Joint Genome Institute (JGI-PGF)"/>
            <person name="Walter F."/>
            <person name="Albersmeier A."/>
            <person name="Kalinowski J."/>
            <person name="Ruckert C."/>
        </authorList>
    </citation>
    <scope>NUCLEOTIDE SEQUENCE</scope>
    <source>
        <strain evidence="2">CGMCC 4.3508</strain>
    </source>
</reference>
<sequence>MFSTVVKFVGLPVVAASAAVMISAGAASAQRSDAAPPRVDLDVVADQCMMESAGYSQFLACVVASLES</sequence>
<keyword evidence="3" id="KW-1185">Reference proteome</keyword>
<keyword evidence="1" id="KW-0732">Signal</keyword>
<feature type="chain" id="PRO_5037355991" evidence="1">
    <location>
        <begin position="27"/>
        <end position="68"/>
    </location>
</feature>
<evidence type="ECO:0000313" key="3">
    <source>
        <dbReference type="Proteomes" id="UP000638263"/>
    </source>
</evidence>
<proteinExistence type="predicted"/>
<evidence type="ECO:0000313" key="2">
    <source>
        <dbReference type="EMBL" id="GGL06962.1"/>
    </source>
</evidence>
<name>A0A917RI30_9NOCA</name>
<gene>
    <name evidence="2" type="ORF">GCM10011588_21750</name>
</gene>
<evidence type="ECO:0000256" key="1">
    <source>
        <dbReference type="SAM" id="SignalP"/>
    </source>
</evidence>
<protein>
    <submittedName>
        <fullName evidence="2">Uncharacterized protein</fullName>
    </submittedName>
</protein>
<reference evidence="2" key="2">
    <citation type="submission" date="2020-09" db="EMBL/GenBank/DDBJ databases">
        <authorList>
            <person name="Sun Q."/>
            <person name="Zhou Y."/>
        </authorList>
    </citation>
    <scope>NUCLEOTIDE SEQUENCE</scope>
    <source>
        <strain evidence="2">CGMCC 4.3508</strain>
    </source>
</reference>
<dbReference type="AlphaFoldDB" id="A0A917RI30"/>
<accession>A0A917RI30</accession>